<dbReference type="AlphaFoldDB" id="A0A645FWK8"/>
<dbReference type="PANTHER" id="PTHR43547">
    <property type="entry name" value="TWO-COMPONENT HISTIDINE KINASE"/>
    <property type="match status" value="1"/>
</dbReference>
<proteinExistence type="predicted"/>
<dbReference type="Pfam" id="PF02518">
    <property type="entry name" value="HATPase_c"/>
    <property type="match status" value="1"/>
</dbReference>
<dbReference type="Gene3D" id="3.30.565.10">
    <property type="entry name" value="Histidine kinase-like ATPase, C-terminal domain"/>
    <property type="match status" value="1"/>
</dbReference>
<sequence length="105" mass="11765">MLKNALEASAPGDTVTLNASSADDKVVFEVHNKGYIQTNVQLQIFNRFFSTKDNGRGLGTYSTRLLAEKYLHGKVYFTTSEEDGTSFFLELPLQWEEKDSPAPMP</sequence>
<gene>
    <name evidence="3" type="ORF">SDC9_166306</name>
</gene>
<dbReference type="PROSITE" id="PS50109">
    <property type="entry name" value="HIS_KIN"/>
    <property type="match status" value="1"/>
</dbReference>
<evidence type="ECO:0000256" key="1">
    <source>
        <dbReference type="ARBA" id="ARBA00022553"/>
    </source>
</evidence>
<dbReference type="InterPro" id="IPR003594">
    <property type="entry name" value="HATPase_dom"/>
</dbReference>
<keyword evidence="1" id="KW-0597">Phosphoprotein</keyword>
<protein>
    <recommendedName>
        <fullName evidence="2">Histidine kinase domain-containing protein</fullName>
    </recommendedName>
</protein>
<evidence type="ECO:0000313" key="3">
    <source>
        <dbReference type="EMBL" id="MPN18941.1"/>
    </source>
</evidence>
<dbReference type="GO" id="GO:0000155">
    <property type="term" value="F:phosphorelay sensor kinase activity"/>
    <property type="evidence" value="ECO:0007669"/>
    <property type="project" value="TreeGrafter"/>
</dbReference>
<dbReference type="PANTHER" id="PTHR43547:SF2">
    <property type="entry name" value="HYBRID SIGNAL TRANSDUCTION HISTIDINE KINASE C"/>
    <property type="match status" value="1"/>
</dbReference>
<dbReference type="EMBL" id="VSSQ01066385">
    <property type="protein sequence ID" value="MPN18941.1"/>
    <property type="molecule type" value="Genomic_DNA"/>
</dbReference>
<dbReference type="InterPro" id="IPR036890">
    <property type="entry name" value="HATPase_C_sf"/>
</dbReference>
<dbReference type="SUPFAM" id="SSF55874">
    <property type="entry name" value="ATPase domain of HSP90 chaperone/DNA topoisomerase II/histidine kinase"/>
    <property type="match status" value="1"/>
</dbReference>
<dbReference type="InterPro" id="IPR004358">
    <property type="entry name" value="Sig_transdc_His_kin-like_C"/>
</dbReference>
<accession>A0A645FWK8</accession>
<dbReference type="PRINTS" id="PR00344">
    <property type="entry name" value="BCTRLSENSOR"/>
</dbReference>
<reference evidence="3" key="1">
    <citation type="submission" date="2019-08" db="EMBL/GenBank/DDBJ databases">
        <authorList>
            <person name="Kucharzyk K."/>
            <person name="Murdoch R.W."/>
            <person name="Higgins S."/>
            <person name="Loffler F."/>
        </authorList>
    </citation>
    <scope>NUCLEOTIDE SEQUENCE</scope>
</reference>
<name>A0A645FWK8_9ZZZZ</name>
<organism evidence="3">
    <name type="scientific">bioreactor metagenome</name>
    <dbReference type="NCBI Taxonomy" id="1076179"/>
    <lineage>
        <taxon>unclassified sequences</taxon>
        <taxon>metagenomes</taxon>
        <taxon>ecological metagenomes</taxon>
    </lineage>
</organism>
<feature type="domain" description="Histidine kinase" evidence="2">
    <location>
        <begin position="1"/>
        <end position="95"/>
    </location>
</feature>
<comment type="caution">
    <text evidence="3">The sequence shown here is derived from an EMBL/GenBank/DDBJ whole genome shotgun (WGS) entry which is preliminary data.</text>
</comment>
<dbReference type="InterPro" id="IPR005467">
    <property type="entry name" value="His_kinase_dom"/>
</dbReference>
<evidence type="ECO:0000259" key="2">
    <source>
        <dbReference type="PROSITE" id="PS50109"/>
    </source>
</evidence>